<dbReference type="AlphaFoldDB" id="A0A251STK8"/>
<organism evidence="4 5">
    <name type="scientific">Helianthus annuus</name>
    <name type="common">Common sunflower</name>
    <dbReference type="NCBI Taxonomy" id="4232"/>
    <lineage>
        <taxon>Eukaryota</taxon>
        <taxon>Viridiplantae</taxon>
        <taxon>Streptophyta</taxon>
        <taxon>Embryophyta</taxon>
        <taxon>Tracheophyta</taxon>
        <taxon>Spermatophyta</taxon>
        <taxon>Magnoliopsida</taxon>
        <taxon>eudicotyledons</taxon>
        <taxon>Gunneridae</taxon>
        <taxon>Pentapetalae</taxon>
        <taxon>asterids</taxon>
        <taxon>campanulids</taxon>
        <taxon>Asterales</taxon>
        <taxon>Asteraceae</taxon>
        <taxon>Asteroideae</taxon>
        <taxon>Heliantheae alliance</taxon>
        <taxon>Heliantheae</taxon>
        <taxon>Helianthus</taxon>
    </lineage>
</organism>
<name>A0A251STK8_HELAN</name>
<evidence type="ECO:0000313" key="5">
    <source>
        <dbReference type="Proteomes" id="UP000215914"/>
    </source>
</evidence>
<dbReference type="InParanoid" id="A0A251STK8"/>
<evidence type="ECO:0000313" key="4">
    <source>
        <dbReference type="EMBL" id="OTG01949.1"/>
    </source>
</evidence>
<keyword evidence="1" id="KW-0812">Transmembrane</keyword>
<keyword evidence="1" id="KW-0472">Membrane</keyword>
<gene>
    <name evidence="4" type="ORF">HannXRQ_Chr13g0407611</name>
    <name evidence="3" type="ORF">HanXRQr2_Chr13g0593391</name>
</gene>
<protein>
    <submittedName>
        <fullName evidence="4">Uncharacterized protein</fullName>
    </submittedName>
</protein>
<proteinExistence type="predicted"/>
<reference evidence="3 5" key="1">
    <citation type="journal article" date="2017" name="Nature">
        <title>The sunflower genome provides insights into oil metabolism, flowering and Asterid evolution.</title>
        <authorList>
            <person name="Badouin H."/>
            <person name="Gouzy J."/>
            <person name="Grassa C.J."/>
            <person name="Murat F."/>
            <person name="Staton S.E."/>
            <person name="Cottret L."/>
            <person name="Lelandais-Briere C."/>
            <person name="Owens G.L."/>
            <person name="Carrere S."/>
            <person name="Mayjonade B."/>
            <person name="Legrand L."/>
            <person name="Gill N."/>
            <person name="Kane N.C."/>
            <person name="Bowers J.E."/>
            <person name="Hubner S."/>
            <person name="Bellec A."/>
            <person name="Berard A."/>
            <person name="Berges H."/>
            <person name="Blanchet N."/>
            <person name="Boniface M.C."/>
            <person name="Brunel D."/>
            <person name="Catrice O."/>
            <person name="Chaidir N."/>
            <person name="Claudel C."/>
            <person name="Donnadieu C."/>
            <person name="Faraut T."/>
            <person name="Fievet G."/>
            <person name="Helmstetter N."/>
            <person name="King M."/>
            <person name="Knapp S.J."/>
            <person name="Lai Z."/>
            <person name="Le Paslier M.C."/>
            <person name="Lippi Y."/>
            <person name="Lorenzon L."/>
            <person name="Mandel J.R."/>
            <person name="Marage G."/>
            <person name="Marchand G."/>
            <person name="Marquand E."/>
            <person name="Bret-Mestries E."/>
            <person name="Morien E."/>
            <person name="Nambeesan S."/>
            <person name="Nguyen T."/>
            <person name="Pegot-Espagnet P."/>
            <person name="Pouilly N."/>
            <person name="Raftis F."/>
            <person name="Sallet E."/>
            <person name="Schiex T."/>
            <person name="Thomas J."/>
            <person name="Vandecasteele C."/>
            <person name="Vares D."/>
            <person name="Vear F."/>
            <person name="Vautrin S."/>
            <person name="Crespi M."/>
            <person name="Mangin B."/>
            <person name="Burke J.M."/>
            <person name="Salse J."/>
            <person name="Munos S."/>
            <person name="Vincourt P."/>
            <person name="Rieseberg L.H."/>
            <person name="Langlade N.B."/>
        </authorList>
    </citation>
    <scope>NUCLEOTIDE SEQUENCE [LARGE SCALE GENOMIC DNA]</scope>
    <source>
        <strain evidence="5">cv. SF193</strain>
        <tissue evidence="3">Leaves</tissue>
    </source>
</reference>
<keyword evidence="5" id="KW-1185">Reference proteome</keyword>
<dbReference type="EMBL" id="MNCJ02000328">
    <property type="protein sequence ID" value="KAF5773854.1"/>
    <property type="molecule type" value="Genomic_DNA"/>
</dbReference>
<keyword evidence="1" id="KW-1133">Transmembrane helix</keyword>
<accession>A0A251STK8</accession>
<feature type="signal peptide" evidence="2">
    <location>
        <begin position="1"/>
        <end position="18"/>
    </location>
</feature>
<feature type="transmembrane region" description="Helical" evidence="1">
    <location>
        <begin position="50"/>
        <end position="68"/>
    </location>
</feature>
<reference evidence="4" key="2">
    <citation type="submission" date="2017-02" db="EMBL/GenBank/DDBJ databases">
        <title>Sunflower complete genome.</title>
        <authorList>
            <person name="Langlade N."/>
            <person name="Munos S."/>
        </authorList>
    </citation>
    <scope>NUCLEOTIDE SEQUENCE [LARGE SCALE GENOMIC DNA]</scope>
    <source>
        <tissue evidence="4">Leaves</tissue>
    </source>
</reference>
<sequence length="123" mass="14418">MSANLIFFILFPLQCSLLLLTYVSSPCLYLQSNKSFLFPYCFPFHSTETIGFFLCFFLCGFILGIGNFKVTIFHNYFVFVFKSPSTSLKVEALMSSHHQSCRFEGHRSLWLMKSRFMFKANQW</sequence>
<evidence type="ECO:0000313" key="3">
    <source>
        <dbReference type="EMBL" id="KAF5773854.1"/>
    </source>
</evidence>
<evidence type="ECO:0000256" key="1">
    <source>
        <dbReference type="SAM" id="Phobius"/>
    </source>
</evidence>
<evidence type="ECO:0000256" key="2">
    <source>
        <dbReference type="SAM" id="SignalP"/>
    </source>
</evidence>
<reference evidence="3" key="3">
    <citation type="submission" date="2020-06" db="EMBL/GenBank/DDBJ databases">
        <title>Helianthus annuus Genome sequencing and assembly Release 2.</title>
        <authorList>
            <person name="Gouzy J."/>
            <person name="Langlade N."/>
            <person name="Munos S."/>
        </authorList>
    </citation>
    <scope>NUCLEOTIDE SEQUENCE</scope>
    <source>
        <tissue evidence="3">Leaves</tissue>
    </source>
</reference>
<dbReference type="Gramene" id="mRNA:HanXRQr2_Chr13g0593391">
    <property type="protein sequence ID" value="mRNA:HanXRQr2_Chr13g0593391"/>
    <property type="gene ID" value="HanXRQr2_Chr13g0593391"/>
</dbReference>
<dbReference type="Proteomes" id="UP000215914">
    <property type="component" value="Chromosome 13"/>
</dbReference>
<keyword evidence="2" id="KW-0732">Signal</keyword>
<dbReference type="EMBL" id="CM007902">
    <property type="protein sequence ID" value="OTG01949.1"/>
    <property type="molecule type" value="Genomic_DNA"/>
</dbReference>
<feature type="chain" id="PRO_5041165719" evidence="2">
    <location>
        <begin position="19"/>
        <end position="123"/>
    </location>
</feature>